<proteinExistence type="predicted"/>
<reference evidence="1" key="1">
    <citation type="journal article" date="2022" name="Int. J. Mol. Sci.">
        <title>Draft Genome of Tanacetum Coccineum: Genomic Comparison of Closely Related Tanacetum-Family Plants.</title>
        <authorList>
            <person name="Yamashiro T."/>
            <person name="Shiraishi A."/>
            <person name="Nakayama K."/>
            <person name="Satake H."/>
        </authorList>
    </citation>
    <scope>NUCLEOTIDE SEQUENCE</scope>
</reference>
<gene>
    <name evidence="1" type="ORF">Tco_0771191</name>
    <name evidence="2" type="ORF">Tco_0774604</name>
</gene>
<dbReference type="Proteomes" id="UP001151760">
    <property type="component" value="Unassembled WGS sequence"/>
</dbReference>
<evidence type="ECO:0000313" key="2">
    <source>
        <dbReference type="EMBL" id="GJS91968.1"/>
    </source>
</evidence>
<keyword evidence="3" id="KW-1185">Reference proteome</keyword>
<dbReference type="EMBL" id="BQNB010011282">
    <property type="protein sequence ID" value="GJS88555.1"/>
    <property type="molecule type" value="Genomic_DNA"/>
</dbReference>
<evidence type="ECO:0000313" key="1">
    <source>
        <dbReference type="EMBL" id="GJS88555.1"/>
    </source>
</evidence>
<reference evidence="1" key="2">
    <citation type="submission" date="2022-01" db="EMBL/GenBank/DDBJ databases">
        <authorList>
            <person name="Yamashiro T."/>
            <person name="Shiraishi A."/>
            <person name="Satake H."/>
            <person name="Nakayama K."/>
        </authorList>
    </citation>
    <scope>NUCLEOTIDE SEQUENCE</scope>
</reference>
<protein>
    <submittedName>
        <fullName evidence="1">Uncharacterized protein</fullName>
    </submittedName>
</protein>
<sequence>MADSTKTFNAARRDSKTLPPMLNQRETMFPMVITRLLRANDTMEPVDTRGTRRGTGDRYNTQTIATLLTQRMVSRLQQTSDQQLSSAAIDVVEKDRERLSGHRRSDGSSLHLFNVYVAEDVSYLGGSDIGIQEKKAKLFNEWERFTSTDGESIESYYHRFSK</sequence>
<accession>A0ABQ4ZHN8</accession>
<evidence type="ECO:0000313" key="3">
    <source>
        <dbReference type="Proteomes" id="UP001151760"/>
    </source>
</evidence>
<dbReference type="EMBL" id="BQNB010011546">
    <property type="protein sequence ID" value="GJS91968.1"/>
    <property type="molecule type" value="Genomic_DNA"/>
</dbReference>
<organism evidence="1 3">
    <name type="scientific">Tanacetum coccineum</name>
    <dbReference type="NCBI Taxonomy" id="301880"/>
    <lineage>
        <taxon>Eukaryota</taxon>
        <taxon>Viridiplantae</taxon>
        <taxon>Streptophyta</taxon>
        <taxon>Embryophyta</taxon>
        <taxon>Tracheophyta</taxon>
        <taxon>Spermatophyta</taxon>
        <taxon>Magnoliopsida</taxon>
        <taxon>eudicotyledons</taxon>
        <taxon>Gunneridae</taxon>
        <taxon>Pentapetalae</taxon>
        <taxon>asterids</taxon>
        <taxon>campanulids</taxon>
        <taxon>Asterales</taxon>
        <taxon>Asteraceae</taxon>
        <taxon>Asteroideae</taxon>
        <taxon>Anthemideae</taxon>
        <taxon>Anthemidinae</taxon>
        <taxon>Tanacetum</taxon>
    </lineage>
</organism>
<comment type="caution">
    <text evidence="1">The sequence shown here is derived from an EMBL/GenBank/DDBJ whole genome shotgun (WGS) entry which is preliminary data.</text>
</comment>
<name>A0ABQ4ZHN8_9ASTR</name>